<accession>A0A242WAG2</accession>
<comment type="caution">
    <text evidence="1">The sequence shown here is derived from an EMBL/GenBank/DDBJ whole genome shotgun (WGS) entry which is preliminary data.</text>
</comment>
<protein>
    <submittedName>
        <fullName evidence="1">Uncharacterized protein</fullName>
    </submittedName>
</protein>
<evidence type="ECO:0000313" key="1">
    <source>
        <dbReference type="EMBL" id="OTW50794.1"/>
    </source>
</evidence>
<sequence>MILTSKNEPVINGWLSPTGEFLHCNLSEHYTCAAAYEDKKRDQYLRIDAGSEGESSFVSIICGYLTYKQMDWIMSHIKFFDNNQVQDLINYGLVID</sequence>
<organism evidence="1 2">
    <name type="scientific">Bacillus thuringiensis serovar mexicanensis</name>
    <dbReference type="NCBI Taxonomy" id="180868"/>
    <lineage>
        <taxon>Bacteria</taxon>
        <taxon>Bacillati</taxon>
        <taxon>Bacillota</taxon>
        <taxon>Bacilli</taxon>
        <taxon>Bacillales</taxon>
        <taxon>Bacillaceae</taxon>
        <taxon>Bacillus</taxon>
        <taxon>Bacillus cereus group</taxon>
    </lineage>
</organism>
<reference evidence="1 2" key="1">
    <citation type="submission" date="2016-10" db="EMBL/GenBank/DDBJ databases">
        <title>Comparative genomics of Bacillus thuringiensis reveals a path to pathogens against multiple invertebrate hosts.</title>
        <authorList>
            <person name="Zheng J."/>
            <person name="Gao Q."/>
            <person name="Liu H."/>
            <person name="Peng D."/>
            <person name="Ruan L."/>
            <person name="Sun M."/>
        </authorList>
    </citation>
    <scope>NUCLEOTIDE SEQUENCE [LARGE SCALE GENOMIC DNA]</scope>
    <source>
        <strain evidence="1">BGSC 4AC1</strain>
    </source>
</reference>
<dbReference type="EMBL" id="NFCF01000063">
    <property type="protein sequence ID" value="OTW50794.1"/>
    <property type="molecule type" value="Genomic_DNA"/>
</dbReference>
<proteinExistence type="predicted"/>
<dbReference type="Proteomes" id="UP000195152">
    <property type="component" value="Unassembled WGS sequence"/>
</dbReference>
<gene>
    <name evidence="1" type="ORF">BK699_09600</name>
</gene>
<dbReference type="AlphaFoldDB" id="A0A242WAG2"/>
<name>A0A242WAG2_BACTU</name>
<evidence type="ECO:0000313" key="2">
    <source>
        <dbReference type="Proteomes" id="UP000195152"/>
    </source>
</evidence>
<dbReference type="RefSeq" id="WP_000604174.1">
    <property type="nucleotide sequence ID" value="NZ_NFCF01000063.1"/>
</dbReference>